<evidence type="ECO:0000313" key="1">
    <source>
        <dbReference type="EMBL" id="SHF56953.1"/>
    </source>
</evidence>
<dbReference type="STRING" id="1486859.SAMN05444273_107231"/>
<protein>
    <submittedName>
        <fullName evidence="1">TIGR02646 family protein</fullName>
    </submittedName>
</protein>
<proteinExistence type="predicted"/>
<dbReference type="AlphaFoldDB" id="A0A1M5CQH2"/>
<dbReference type="EMBL" id="FQUV01000007">
    <property type="protein sequence ID" value="SHF56953.1"/>
    <property type="molecule type" value="Genomic_DNA"/>
</dbReference>
<sequence length="252" mass="28917">MRRHVIKLTRGVKPAYLTDEVVEDLTAQYRATGNSVWNRKAIKNPLLESSFSKCAYCEVDVSEESKYMEVEHFRLKESFPDLVVDWDNLLPSCKRCNGRKGTYNVEVDGEIINPYDTLPSAHMYFQNYRLRWRDEMGRRTIIDALYLNDSERLVSVRMKVGESVCSALETIRSDLESYQLGDATARKWAKIVRGIEKLLKEAQPESPFSALVATVLLADPDYIWIRGELSAFPDWEELALLEASAQNLVLVL</sequence>
<reference evidence="2" key="1">
    <citation type="submission" date="2016-11" db="EMBL/GenBank/DDBJ databases">
        <authorList>
            <person name="Varghese N."/>
            <person name="Submissions S."/>
        </authorList>
    </citation>
    <scope>NUCLEOTIDE SEQUENCE [LARGE SCALE GENOMIC DNA]</scope>
    <source>
        <strain evidence="2">DSM 100566</strain>
    </source>
</reference>
<dbReference type="InterPro" id="IPR003615">
    <property type="entry name" value="HNH_nuc"/>
</dbReference>
<dbReference type="Proteomes" id="UP000184144">
    <property type="component" value="Unassembled WGS sequence"/>
</dbReference>
<dbReference type="Gene3D" id="1.10.30.50">
    <property type="match status" value="1"/>
</dbReference>
<name>A0A1M5CQH2_9RHOB</name>
<accession>A0A1M5CQH2</accession>
<dbReference type="CDD" id="cd00085">
    <property type="entry name" value="HNHc"/>
    <property type="match status" value="1"/>
</dbReference>
<gene>
    <name evidence="1" type="ORF">SAMN05444273_107231</name>
</gene>
<organism evidence="1 2">
    <name type="scientific">Litoreibacter ascidiaceicola</name>
    <dbReference type="NCBI Taxonomy" id="1486859"/>
    <lineage>
        <taxon>Bacteria</taxon>
        <taxon>Pseudomonadati</taxon>
        <taxon>Pseudomonadota</taxon>
        <taxon>Alphaproteobacteria</taxon>
        <taxon>Rhodobacterales</taxon>
        <taxon>Roseobacteraceae</taxon>
        <taxon>Litoreibacter</taxon>
    </lineage>
</organism>
<evidence type="ECO:0000313" key="2">
    <source>
        <dbReference type="Proteomes" id="UP000184144"/>
    </source>
</evidence>
<keyword evidence="2" id="KW-1185">Reference proteome</keyword>